<dbReference type="InterPro" id="IPR043926">
    <property type="entry name" value="ABCG_dom"/>
</dbReference>
<feature type="domain" description="ABC transporter" evidence="9">
    <location>
        <begin position="60"/>
        <end position="317"/>
    </location>
</feature>
<proteinExistence type="predicted"/>
<evidence type="ECO:0000256" key="1">
    <source>
        <dbReference type="ARBA" id="ARBA00004141"/>
    </source>
</evidence>
<dbReference type="InterPro" id="IPR013525">
    <property type="entry name" value="ABC2_TM"/>
</dbReference>
<dbReference type="Pfam" id="PF00005">
    <property type="entry name" value="ABC_tran"/>
    <property type="match status" value="1"/>
</dbReference>
<dbReference type="CDD" id="cd03213">
    <property type="entry name" value="ABCG_EPDR"/>
    <property type="match status" value="1"/>
</dbReference>
<dbReference type="InterPro" id="IPR003439">
    <property type="entry name" value="ABC_transporter-like_ATP-bd"/>
</dbReference>
<dbReference type="InterPro" id="IPR050352">
    <property type="entry name" value="ABCG_transporters"/>
</dbReference>
<evidence type="ECO:0000256" key="3">
    <source>
        <dbReference type="ARBA" id="ARBA00022692"/>
    </source>
</evidence>
<dbReference type="Proteomes" id="UP000239649">
    <property type="component" value="Unassembled WGS sequence"/>
</dbReference>
<dbReference type="InterPro" id="IPR017871">
    <property type="entry name" value="ABC_transporter-like_CS"/>
</dbReference>
<organism evidence="10 11">
    <name type="scientific">Micractinium conductrix</name>
    <dbReference type="NCBI Taxonomy" id="554055"/>
    <lineage>
        <taxon>Eukaryota</taxon>
        <taxon>Viridiplantae</taxon>
        <taxon>Chlorophyta</taxon>
        <taxon>core chlorophytes</taxon>
        <taxon>Trebouxiophyceae</taxon>
        <taxon>Chlorellales</taxon>
        <taxon>Chlorellaceae</taxon>
        <taxon>Chlorella clade</taxon>
        <taxon>Micractinium</taxon>
    </lineage>
</organism>
<dbReference type="EMBL" id="LHPF02000009">
    <property type="protein sequence ID" value="PSC72648.1"/>
    <property type="molecule type" value="Genomic_DNA"/>
</dbReference>
<reference evidence="10 11" key="1">
    <citation type="journal article" date="2018" name="Plant J.">
        <title>Genome sequences of Chlorella sorokiniana UTEX 1602 and Micractinium conductrix SAG 241.80: implications to maltose excretion by a green alga.</title>
        <authorList>
            <person name="Arriola M.B."/>
            <person name="Velmurugan N."/>
            <person name="Zhang Y."/>
            <person name="Plunkett M.H."/>
            <person name="Hondzo H."/>
            <person name="Barney B.M."/>
        </authorList>
    </citation>
    <scope>NUCLEOTIDE SEQUENCE [LARGE SCALE GENOMIC DNA]</scope>
    <source>
        <strain evidence="10 11">SAG 241.80</strain>
    </source>
</reference>
<comment type="subcellular location">
    <subcellularLocation>
        <location evidence="1">Membrane</location>
        <topology evidence="1">Multi-pass membrane protein</topology>
    </subcellularLocation>
</comment>
<evidence type="ECO:0000256" key="5">
    <source>
        <dbReference type="ARBA" id="ARBA00022840"/>
    </source>
</evidence>
<dbReference type="SMART" id="SM00382">
    <property type="entry name" value="AAA"/>
    <property type="match status" value="1"/>
</dbReference>
<dbReference type="SUPFAM" id="SSF52540">
    <property type="entry name" value="P-loop containing nucleoside triphosphate hydrolases"/>
    <property type="match status" value="1"/>
</dbReference>
<gene>
    <name evidence="10" type="ORF">C2E20_4008</name>
</gene>
<evidence type="ECO:0000313" key="10">
    <source>
        <dbReference type="EMBL" id="PSC72648.1"/>
    </source>
</evidence>
<sequence length="676" mass="71433">MLDFLLGAALIVAPPQVQVPLAFATAAVKGLQGLQQRRRLKRSASSAGSLPAGASNEVMLEWRGLRCTLTDSKTGAKRLLLRDVAGSASPGHLTAIMGPSGSGKTTLLSALAGQMPYSRGIRLQLPCEPLSAGRQGTIAANGVPLSKLPLRAGFVQQDDLFYPQLTVKETLMMAAELRMSRDTSAEEKEAYVDGIISRLGLAKAADTPVGDAKTRGLSGGEKKRLSIAVELISRPMLVFADEPTSGLDAFSAEKVMTTLRDLCTDGHTVLVSIHQPRSSVFAMFDDLILMAEGELVYSGPADGVLPHFESLGHTCPAHFNPAEWLADLVAIDHTTPESEAESCARLEKLTAAWRARSGGDAAAHVGGALGSSGSLAFAAGNGGSANKPACGLGKQVSLLFNRSVRQVLRDKATIVGRASSQVSSALVFAAIYWRMKRTQSSIQDRMGLLQISVVGSAMTSLIKTLNLFPKEKTLVGRERARAGYGVLPYLLSKLAAELPIGALFPALFACLVYPATGLNPKPQRFARFLGVLTLEAMSAQALGLAVGAAAPSTEAALAIGPAVILVSIVFGGLFVNEANVPGPLKWLPAASLIKQAFEGACVNEFKGAEFEPDERGGGTRTGEEVLQRLSFADSSVRKTVANQGRIMMVYWWTTYCILKAKQPKYQPLEPPAAAPA</sequence>
<keyword evidence="6 8" id="KW-1133">Transmembrane helix</keyword>
<evidence type="ECO:0000256" key="6">
    <source>
        <dbReference type="ARBA" id="ARBA00022989"/>
    </source>
</evidence>
<dbReference type="GO" id="GO:0005524">
    <property type="term" value="F:ATP binding"/>
    <property type="evidence" value="ECO:0007669"/>
    <property type="project" value="UniProtKB-KW"/>
</dbReference>
<accession>A0A2P6VEZ0</accession>
<dbReference type="OrthoDB" id="66620at2759"/>
<dbReference type="InterPro" id="IPR027417">
    <property type="entry name" value="P-loop_NTPase"/>
</dbReference>
<dbReference type="PROSITE" id="PS50893">
    <property type="entry name" value="ABC_TRANSPORTER_2"/>
    <property type="match status" value="1"/>
</dbReference>
<feature type="transmembrane region" description="Helical" evidence="8">
    <location>
        <begin position="555"/>
        <end position="575"/>
    </location>
</feature>
<evidence type="ECO:0000256" key="7">
    <source>
        <dbReference type="ARBA" id="ARBA00023136"/>
    </source>
</evidence>
<dbReference type="AlphaFoldDB" id="A0A2P6VEZ0"/>
<comment type="caution">
    <text evidence="10">The sequence shown here is derived from an EMBL/GenBank/DDBJ whole genome shotgun (WGS) entry which is preliminary data.</text>
</comment>
<keyword evidence="2" id="KW-0813">Transport</keyword>
<evidence type="ECO:0000256" key="8">
    <source>
        <dbReference type="SAM" id="Phobius"/>
    </source>
</evidence>
<evidence type="ECO:0000256" key="4">
    <source>
        <dbReference type="ARBA" id="ARBA00022741"/>
    </source>
</evidence>
<keyword evidence="4" id="KW-0547">Nucleotide-binding</keyword>
<dbReference type="Gene3D" id="3.40.50.300">
    <property type="entry name" value="P-loop containing nucleotide triphosphate hydrolases"/>
    <property type="match status" value="1"/>
</dbReference>
<keyword evidence="5" id="KW-0067">ATP-binding</keyword>
<evidence type="ECO:0000259" key="9">
    <source>
        <dbReference type="PROSITE" id="PS50893"/>
    </source>
</evidence>
<name>A0A2P6VEZ0_9CHLO</name>
<dbReference type="GO" id="GO:0016887">
    <property type="term" value="F:ATP hydrolysis activity"/>
    <property type="evidence" value="ECO:0007669"/>
    <property type="project" value="InterPro"/>
</dbReference>
<dbReference type="PROSITE" id="PS00211">
    <property type="entry name" value="ABC_TRANSPORTER_1"/>
    <property type="match status" value="1"/>
</dbReference>
<keyword evidence="11" id="KW-1185">Reference proteome</keyword>
<dbReference type="Pfam" id="PF19055">
    <property type="entry name" value="ABC2_membrane_7"/>
    <property type="match status" value="1"/>
</dbReference>
<dbReference type="GO" id="GO:0140359">
    <property type="term" value="F:ABC-type transporter activity"/>
    <property type="evidence" value="ECO:0007669"/>
    <property type="project" value="InterPro"/>
</dbReference>
<feature type="transmembrane region" description="Helical" evidence="8">
    <location>
        <begin position="498"/>
        <end position="516"/>
    </location>
</feature>
<keyword evidence="7 8" id="KW-0472">Membrane</keyword>
<dbReference type="GO" id="GO:0016020">
    <property type="term" value="C:membrane"/>
    <property type="evidence" value="ECO:0007669"/>
    <property type="project" value="UniProtKB-SubCell"/>
</dbReference>
<dbReference type="InterPro" id="IPR003593">
    <property type="entry name" value="AAA+_ATPase"/>
</dbReference>
<keyword evidence="3 8" id="KW-0812">Transmembrane</keyword>
<protein>
    <submittedName>
        <fullName evidence="10">ABC transporter G family member 7 isoform B</fullName>
    </submittedName>
</protein>
<feature type="transmembrane region" description="Helical" evidence="8">
    <location>
        <begin position="528"/>
        <end position="549"/>
    </location>
</feature>
<dbReference type="PANTHER" id="PTHR48041">
    <property type="entry name" value="ABC TRANSPORTER G FAMILY MEMBER 28"/>
    <property type="match status" value="1"/>
</dbReference>
<evidence type="ECO:0000313" key="11">
    <source>
        <dbReference type="Proteomes" id="UP000239649"/>
    </source>
</evidence>
<dbReference type="Pfam" id="PF01061">
    <property type="entry name" value="ABC2_membrane"/>
    <property type="match status" value="1"/>
</dbReference>
<evidence type="ECO:0000256" key="2">
    <source>
        <dbReference type="ARBA" id="ARBA00022448"/>
    </source>
</evidence>
<dbReference type="PANTHER" id="PTHR48041:SF41">
    <property type="entry name" value="ABC TRANSPORTER G FAMILY"/>
    <property type="match status" value="1"/>
</dbReference>